<name>A0A444ZLR2_ARAHY</name>
<organism evidence="2 3">
    <name type="scientific">Arachis hypogaea</name>
    <name type="common">Peanut</name>
    <dbReference type="NCBI Taxonomy" id="3818"/>
    <lineage>
        <taxon>Eukaryota</taxon>
        <taxon>Viridiplantae</taxon>
        <taxon>Streptophyta</taxon>
        <taxon>Embryophyta</taxon>
        <taxon>Tracheophyta</taxon>
        <taxon>Spermatophyta</taxon>
        <taxon>Magnoliopsida</taxon>
        <taxon>eudicotyledons</taxon>
        <taxon>Gunneridae</taxon>
        <taxon>Pentapetalae</taxon>
        <taxon>rosids</taxon>
        <taxon>fabids</taxon>
        <taxon>Fabales</taxon>
        <taxon>Fabaceae</taxon>
        <taxon>Papilionoideae</taxon>
        <taxon>50 kb inversion clade</taxon>
        <taxon>dalbergioids sensu lato</taxon>
        <taxon>Dalbergieae</taxon>
        <taxon>Pterocarpus clade</taxon>
        <taxon>Arachis</taxon>
    </lineage>
</organism>
<feature type="region of interest" description="Disordered" evidence="1">
    <location>
        <begin position="37"/>
        <end position="76"/>
    </location>
</feature>
<proteinExistence type="predicted"/>
<feature type="compositionally biased region" description="Basic and acidic residues" evidence="1">
    <location>
        <begin position="54"/>
        <end position="70"/>
    </location>
</feature>
<evidence type="ECO:0000313" key="2">
    <source>
        <dbReference type="EMBL" id="RYR15129.1"/>
    </source>
</evidence>
<protein>
    <submittedName>
        <fullName evidence="2">Uncharacterized protein</fullName>
    </submittedName>
</protein>
<evidence type="ECO:0000313" key="3">
    <source>
        <dbReference type="Proteomes" id="UP000289738"/>
    </source>
</evidence>
<accession>A0A444ZLR2</accession>
<comment type="caution">
    <text evidence="2">The sequence shown here is derived from an EMBL/GenBank/DDBJ whole genome shotgun (WGS) entry which is preliminary data.</text>
</comment>
<sequence>MSAANVVFSILKGNIVLLRLENQHLLHPNLREAKVAQVGRRLPPASQNRRGLKERKTVRDKDARSRERGRGMRLQR</sequence>
<dbReference type="EMBL" id="SDMP01000014">
    <property type="protein sequence ID" value="RYR15129.1"/>
    <property type="molecule type" value="Genomic_DNA"/>
</dbReference>
<gene>
    <name evidence="2" type="ORF">Ahy_B04g071850</name>
</gene>
<dbReference type="Proteomes" id="UP000289738">
    <property type="component" value="Chromosome B04"/>
</dbReference>
<dbReference type="AlphaFoldDB" id="A0A444ZLR2"/>
<keyword evidence="3" id="KW-1185">Reference proteome</keyword>
<evidence type="ECO:0000256" key="1">
    <source>
        <dbReference type="SAM" id="MobiDB-lite"/>
    </source>
</evidence>
<reference evidence="2 3" key="1">
    <citation type="submission" date="2019-01" db="EMBL/GenBank/DDBJ databases">
        <title>Sequencing of cultivated peanut Arachis hypogaea provides insights into genome evolution and oil improvement.</title>
        <authorList>
            <person name="Chen X."/>
        </authorList>
    </citation>
    <scope>NUCLEOTIDE SEQUENCE [LARGE SCALE GENOMIC DNA]</scope>
    <source>
        <strain evidence="3">cv. Fuhuasheng</strain>
        <tissue evidence="2">Leaves</tissue>
    </source>
</reference>